<gene>
    <name evidence="1" type="ORF">NW768_010937</name>
</gene>
<proteinExistence type="predicted"/>
<name>A0ABQ8QZ76_FUSEQ</name>
<sequence>MTSTIHKGFLGALPTELCLQVLHYLKSKTAISSLIRASPRMLQVYLSYKAEIIWHILASDFDREMIQDAIFIIQLPRSTGPVYVQGDYEPCKAVADLWFAKQLPDPIAFQDKSSQLFWSLNKLHSVLIRLIEDYVTKAKSEYLVRSYPCLPQMGPSQRHLTFRGNKVMTRMDAGLLQQSERKKLLRYFILYEWIAKAMRAQHIFWMSNRDFDKLMPTRRGHSFSDEKAWFSVEAYVASLYHAIFAQITEGRLPEPEKDFCPNTGILHPRFASTSPAIYSTFSQYGSPYAYLPENLAIWGLDLLFAFLSLDVSHADDMKLIEDHFGANVTEGGYSSSWYIARAEVEYTLENDVMLRVGAWSYNQVSDWRAWEFLYDAKPHDHRQLETRHWAQWAYKEKLDYFHIETTFHRRCMARKGNYTRQRGSPLPQLVKSYLSALLMECAVVEQSPAFWRVGLRGL</sequence>
<evidence type="ECO:0000313" key="2">
    <source>
        <dbReference type="Proteomes" id="UP001152024"/>
    </source>
</evidence>
<keyword evidence="2" id="KW-1185">Reference proteome</keyword>
<dbReference type="EMBL" id="JAOQBH010000024">
    <property type="protein sequence ID" value="KAJ4117572.1"/>
    <property type="molecule type" value="Genomic_DNA"/>
</dbReference>
<accession>A0ABQ8QZ76</accession>
<comment type="caution">
    <text evidence="1">The sequence shown here is derived from an EMBL/GenBank/DDBJ whole genome shotgun (WGS) entry which is preliminary data.</text>
</comment>
<organism evidence="1 2">
    <name type="scientific">Fusarium equiseti</name>
    <name type="common">Fusarium scirpi</name>
    <dbReference type="NCBI Taxonomy" id="61235"/>
    <lineage>
        <taxon>Eukaryota</taxon>
        <taxon>Fungi</taxon>
        <taxon>Dikarya</taxon>
        <taxon>Ascomycota</taxon>
        <taxon>Pezizomycotina</taxon>
        <taxon>Sordariomycetes</taxon>
        <taxon>Hypocreomycetidae</taxon>
        <taxon>Hypocreales</taxon>
        <taxon>Nectriaceae</taxon>
        <taxon>Fusarium</taxon>
        <taxon>Fusarium incarnatum-equiseti species complex</taxon>
    </lineage>
</organism>
<dbReference type="Proteomes" id="UP001152024">
    <property type="component" value="Unassembled WGS sequence"/>
</dbReference>
<protein>
    <recommendedName>
        <fullName evidence="3">F-box domain-containing protein</fullName>
    </recommendedName>
</protein>
<evidence type="ECO:0000313" key="1">
    <source>
        <dbReference type="EMBL" id="KAJ4117572.1"/>
    </source>
</evidence>
<evidence type="ECO:0008006" key="3">
    <source>
        <dbReference type="Google" id="ProtNLM"/>
    </source>
</evidence>
<reference evidence="1" key="1">
    <citation type="submission" date="2022-09" db="EMBL/GenBank/DDBJ databases">
        <title>Fusarium specimens isolated from Avocado Roots.</title>
        <authorList>
            <person name="Stajich J."/>
            <person name="Roper C."/>
            <person name="Heimlech-Rivalta G."/>
        </authorList>
    </citation>
    <scope>NUCLEOTIDE SEQUENCE</scope>
    <source>
        <strain evidence="1">CF00095</strain>
    </source>
</reference>